<protein>
    <submittedName>
        <fullName evidence="1">Uncharacterized protein</fullName>
    </submittedName>
</protein>
<dbReference type="AlphaFoldDB" id="A0AAW8ZRU7"/>
<accession>A0AAW8ZRU7</accession>
<comment type="caution">
    <text evidence="1">The sequence shown here is derived from an EMBL/GenBank/DDBJ whole genome shotgun (WGS) entry which is preliminary data.</text>
</comment>
<organism evidence="1 2">
    <name type="scientific">Xanthomonas hortorum pv. vitians</name>
    <dbReference type="NCBI Taxonomy" id="83224"/>
    <lineage>
        <taxon>Bacteria</taxon>
        <taxon>Pseudomonadati</taxon>
        <taxon>Pseudomonadota</taxon>
        <taxon>Gammaproteobacteria</taxon>
        <taxon>Lysobacterales</taxon>
        <taxon>Lysobacteraceae</taxon>
        <taxon>Xanthomonas</taxon>
    </lineage>
</organism>
<name>A0AAW8ZRU7_9XANT</name>
<dbReference type="EMBL" id="JAWMQI010000065">
    <property type="protein sequence ID" value="MDV7249845.1"/>
    <property type="molecule type" value="Genomic_DNA"/>
</dbReference>
<dbReference type="RefSeq" id="WP_308507668.1">
    <property type="nucleotide sequence ID" value="NZ_JAJTZO010000064.1"/>
</dbReference>
<dbReference type="Proteomes" id="UP001187425">
    <property type="component" value="Unassembled WGS sequence"/>
</dbReference>
<sequence length="74" mass="7985">MLAGLAREFAGAFKLSITRGFVCLCSETAMIYPSRVVRIFQVRIDDHCNVSADLPQRSCAAALSRIKLSAGALP</sequence>
<proteinExistence type="predicted"/>
<evidence type="ECO:0000313" key="1">
    <source>
        <dbReference type="EMBL" id="MDV7249845.1"/>
    </source>
</evidence>
<reference evidence="1 2" key="1">
    <citation type="submission" date="2023-10" db="EMBL/GenBank/DDBJ databases">
        <title>A new tool for lettuce pathogen research.</title>
        <authorList>
            <person name="Horton K.N."/>
            <person name="Cseke L.J."/>
            <person name="Badiwe M."/>
            <person name="Tesfaye D."/>
            <person name="Klein A."/>
            <person name="Su J."/>
            <person name="Potnis N."/>
            <person name="Gassmann W."/>
        </authorList>
    </citation>
    <scope>NUCLEOTIDE SEQUENCE [LARGE SCALE GENOMIC DNA]</scope>
    <source>
        <strain evidence="1 2">JSKH1901</strain>
    </source>
</reference>
<evidence type="ECO:0000313" key="2">
    <source>
        <dbReference type="Proteomes" id="UP001187425"/>
    </source>
</evidence>
<gene>
    <name evidence="1" type="ORF">R4K57_15815</name>
</gene>